<dbReference type="InterPro" id="IPR011047">
    <property type="entry name" value="Quinoprotein_ADH-like_sf"/>
</dbReference>
<dbReference type="PANTHER" id="PTHR35340">
    <property type="entry name" value="PQQ ENZYME REPEAT PROTEIN-RELATED"/>
    <property type="match status" value="1"/>
</dbReference>
<dbReference type="STRING" id="28573.A0A0U1LTJ5"/>
<keyword evidence="3" id="KW-1185">Reference proteome</keyword>
<dbReference type="InterPro" id="IPR053143">
    <property type="entry name" value="Arylsulfate_ST"/>
</dbReference>
<evidence type="ECO:0000313" key="2">
    <source>
        <dbReference type="EMBL" id="CRG86565.1"/>
    </source>
</evidence>
<reference evidence="2 3" key="1">
    <citation type="submission" date="2015-04" db="EMBL/GenBank/DDBJ databases">
        <authorList>
            <person name="Syromyatnikov M.Y."/>
            <person name="Popov V.N."/>
        </authorList>
    </citation>
    <scope>NUCLEOTIDE SEQUENCE [LARGE SCALE GENOMIC DNA]</scope>
    <source>
        <strain evidence="2">WF-38-12</strain>
    </source>
</reference>
<evidence type="ECO:0000256" key="1">
    <source>
        <dbReference type="SAM" id="Phobius"/>
    </source>
</evidence>
<dbReference type="Proteomes" id="UP000054383">
    <property type="component" value="Unassembled WGS sequence"/>
</dbReference>
<protein>
    <recommendedName>
        <fullName evidence="4">ASST-domain-containing protein</fullName>
    </recommendedName>
</protein>
<keyword evidence="1" id="KW-1133">Transmembrane helix</keyword>
<keyword evidence="1" id="KW-0472">Membrane</keyword>
<evidence type="ECO:0008006" key="4">
    <source>
        <dbReference type="Google" id="ProtNLM"/>
    </source>
</evidence>
<dbReference type="SUPFAM" id="SSF50998">
    <property type="entry name" value="Quinoprotein alcohol dehydrogenase-like"/>
    <property type="match status" value="1"/>
</dbReference>
<accession>A0A0U1LTJ5</accession>
<gene>
    <name evidence="2" type="ORF">PISL3812_03575</name>
</gene>
<name>A0A0U1LTJ5_TALIS</name>
<dbReference type="Pfam" id="PF14269">
    <property type="entry name" value="Arylsulfotran_2"/>
    <property type="match status" value="1"/>
</dbReference>
<proteinExistence type="predicted"/>
<dbReference type="InterPro" id="IPR039535">
    <property type="entry name" value="ASST-like"/>
</dbReference>
<dbReference type="OMA" id="ITFWAGD"/>
<dbReference type="PANTHER" id="PTHR35340:SF6">
    <property type="entry name" value="ASST-DOMAIN-CONTAINING PROTEIN"/>
    <property type="match status" value="1"/>
</dbReference>
<keyword evidence="1" id="KW-0812">Transmembrane</keyword>
<evidence type="ECO:0000313" key="3">
    <source>
        <dbReference type="Proteomes" id="UP000054383"/>
    </source>
</evidence>
<dbReference type="OrthoDB" id="5377172at2759"/>
<dbReference type="AlphaFoldDB" id="A0A0U1LTJ5"/>
<dbReference type="EMBL" id="CVMT01000002">
    <property type="protein sequence ID" value="CRG86565.1"/>
    <property type="molecule type" value="Genomic_DNA"/>
</dbReference>
<organism evidence="2 3">
    <name type="scientific">Talaromyces islandicus</name>
    <name type="common">Penicillium islandicum</name>
    <dbReference type="NCBI Taxonomy" id="28573"/>
    <lineage>
        <taxon>Eukaryota</taxon>
        <taxon>Fungi</taxon>
        <taxon>Dikarya</taxon>
        <taxon>Ascomycota</taxon>
        <taxon>Pezizomycotina</taxon>
        <taxon>Eurotiomycetes</taxon>
        <taxon>Eurotiomycetidae</taxon>
        <taxon>Eurotiales</taxon>
        <taxon>Trichocomaceae</taxon>
        <taxon>Talaromyces</taxon>
        <taxon>Talaromyces sect. Islandici</taxon>
    </lineage>
</organism>
<feature type="transmembrane region" description="Helical" evidence="1">
    <location>
        <begin position="20"/>
        <end position="46"/>
    </location>
</feature>
<sequence>MVPPRPASNTPERRAIACELLSTLYLGFIILAKMATSMFASLAALVCLQAPLSAASSHHGVRHRSLAQSSVPKMCSANSAEIVNNSTEIFPYQSFQSFSGTPPQLNITTNGEPLADGLIFFGPNGESGAGKPKEVTNFIMTDTGDLVYAHPATRAPTDFKVQTLKGQPVVTYYTPVGSQPFVGIGWGNVHILDNTYKEIHTVCPKLNLHKGDGTIAECGSDLHEHYITEDNTLLTTAFNVTQYDLTPLGGTKNDWIINAIVLELDIESGEVIWQWSLIDHIPITQSHAGVPKNGVKQSGAIDLYHMNSIQQYGDYVFINCRHTWSSYLINRKTGKIEWTIDGETGGDFGKLPENGTFSWEHHGRLHNMTDSSVVLSYFANNNNAASKQAVSKGLVLELTLPPNPDSPPKLLADLYDADDLQNAWAEGSTSILSNGNYFMGYGSVAVIKEYGPSAATGQDVRWTGRFDAVGGGDSYRAFKQVWHAIPASPPSLVISKGDMPESLSKCTNSSDTALAYVSWNGATDVNWYDVYGGSSESDLKLIGTVKKQGFETVFPIHTSHKVVMVSALERNSSVVNMA</sequence>